<organism evidence="2">
    <name type="scientific">Candidatus Methanomethylicus mesodigestus</name>
    <dbReference type="NCBI Taxonomy" id="1867258"/>
    <lineage>
        <taxon>Archaea</taxon>
        <taxon>Thermoproteota</taxon>
        <taxon>Methanosuratincolia</taxon>
        <taxon>Candidatus Methanomethylicales</taxon>
        <taxon>Candidatus Methanomethylicaceae</taxon>
        <taxon>Candidatus Methanomethylicus</taxon>
    </lineage>
</organism>
<feature type="domain" description="DUF1616" evidence="1">
    <location>
        <begin position="6"/>
        <end position="153"/>
    </location>
</feature>
<evidence type="ECO:0000259" key="1">
    <source>
        <dbReference type="Pfam" id="PF07760"/>
    </source>
</evidence>
<sequence length="159" mass="17109">MIDEEVRAVVLAVIVISAALSASQAMTAGRVAEAFSAIGILGPEMKIGDHPKTVIVGEPFNLYVYIENQEGRTMYYTVLAKVGNNSTAVNETAPAGLEPFAAYRSILAHGQNATIPVEISLASPAQNAKLIFELWAIGENGAYYTGRWNHLWMNVTSLP</sequence>
<comment type="caution">
    <text evidence="2">The sequence shown here is derived from an EMBL/GenBank/DDBJ whole genome shotgun (WGS) entry which is preliminary data.</text>
</comment>
<evidence type="ECO:0000313" key="2">
    <source>
        <dbReference type="EMBL" id="HFK20823.1"/>
    </source>
</evidence>
<gene>
    <name evidence="2" type="ORF">ENS19_06005</name>
</gene>
<accession>A0A7C3EWY8</accession>
<dbReference type="AlphaFoldDB" id="A0A7C3EWY8"/>
<proteinExistence type="predicted"/>
<protein>
    <submittedName>
        <fullName evidence="2">DUF1616 domain-containing protein</fullName>
    </submittedName>
</protein>
<reference evidence="2" key="1">
    <citation type="journal article" date="2020" name="mSystems">
        <title>Genome- and Community-Level Interaction Insights into Carbon Utilization and Element Cycling Functions of Hydrothermarchaeota in Hydrothermal Sediment.</title>
        <authorList>
            <person name="Zhou Z."/>
            <person name="Liu Y."/>
            <person name="Xu W."/>
            <person name="Pan J."/>
            <person name="Luo Z.H."/>
            <person name="Li M."/>
        </authorList>
    </citation>
    <scope>NUCLEOTIDE SEQUENCE [LARGE SCALE GENOMIC DNA]</scope>
    <source>
        <strain evidence="2">SpSt-468</strain>
    </source>
</reference>
<name>A0A7C3EWY8_9CREN</name>
<dbReference type="Pfam" id="PF07760">
    <property type="entry name" value="DUF1616"/>
    <property type="match status" value="1"/>
</dbReference>
<dbReference type="InterPro" id="IPR011674">
    <property type="entry name" value="DUF1616"/>
</dbReference>
<dbReference type="EMBL" id="DSTX01000011">
    <property type="protein sequence ID" value="HFK20823.1"/>
    <property type="molecule type" value="Genomic_DNA"/>
</dbReference>